<dbReference type="AlphaFoldDB" id="A0AAF0UQ79"/>
<name>A0AAF0UQ79_SOLVR</name>
<protein>
    <submittedName>
        <fullName evidence="1">Uncharacterized protein</fullName>
    </submittedName>
</protein>
<evidence type="ECO:0000313" key="1">
    <source>
        <dbReference type="EMBL" id="WMV50025.1"/>
    </source>
</evidence>
<dbReference type="EMBL" id="CP133621">
    <property type="protein sequence ID" value="WMV50025.1"/>
    <property type="molecule type" value="Genomic_DNA"/>
</dbReference>
<sequence>GGEPLASEIQSLARQLVRLDIFTPHRVLAFVEARSNLMDQIPSHQFEDDKLRAIQDKVRRLIVLNTLFTRERLAPCVTSRVSAYLPPYLVSEPDRPLRREEQGFA</sequence>
<organism evidence="1 2">
    <name type="scientific">Solanum verrucosum</name>
    <dbReference type="NCBI Taxonomy" id="315347"/>
    <lineage>
        <taxon>Eukaryota</taxon>
        <taxon>Viridiplantae</taxon>
        <taxon>Streptophyta</taxon>
        <taxon>Embryophyta</taxon>
        <taxon>Tracheophyta</taxon>
        <taxon>Spermatophyta</taxon>
        <taxon>Magnoliopsida</taxon>
        <taxon>eudicotyledons</taxon>
        <taxon>Gunneridae</taxon>
        <taxon>Pentapetalae</taxon>
        <taxon>asterids</taxon>
        <taxon>lamiids</taxon>
        <taxon>Solanales</taxon>
        <taxon>Solanaceae</taxon>
        <taxon>Solanoideae</taxon>
        <taxon>Solaneae</taxon>
        <taxon>Solanum</taxon>
    </lineage>
</organism>
<evidence type="ECO:0000313" key="2">
    <source>
        <dbReference type="Proteomes" id="UP001234989"/>
    </source>
</evidence>
<reference evidence="1" key="1">
    <citation type="submission" date="2023-08" db="EMBL/GenBank/DDBJ databases">
        <title>A de novo genome assembly of Solanum verrucosum Schlechtendal, a Mexican diploid species geographically isolated from the other diploid A-genome species in potato relatives.</title>
        <authorList>
            <person name="Hosaka K."/>
        </authorList>
    </citation>
    <scope>NUCLEOTIDE SEQUENCE</scope>
    <source>
        <tissue evidence="1">Young leaves</tissue>
    </source>
</reference>
<dbReference type="Proteomes" id="UP001234989">
    <property type="component" value="Chromosome 10"/>
</dbReference>
<keyword evidence="2" id="KW-1185">Reference proteome</keyword>
<gene>
    <name evidence="1" type="ORF">MTR67_043410</name>
</gene>
<feature type="non-terminal residue" evidence="1">
    <location>
        <position position="1"/>
    </location>
</feature>
<accession>A0AAF0UQ79</accession>
<proteinExistence type="predicted"/>